<protein>
    <submittedName>
        <fullName evidence="3">Uncharacterized protein</fullName>
    </submittedName>
</protein>
<dbReference type="Proteomes" id="UP000215914">
    <property type="component" value="Chromosome 3"/>
</dbReference>
<dbReference type="EMBL" id="MNCJ02000324">
    <property type="protein sequence ID" value="KAF5792120.1"/>
    <property type="molecule type" value="Genomic_DNA"/>
</dbReference>
<keyword evidence="4" id="KW-1185">Reference proteome</keyword>
<organism evidence="3 4">
    <name type="scientific">Helianthus annuus</name>
    <name type="common">Common sunflower</name>
    <dbReference type="NCBI Taxonomy" id="4232"/>
    <lineage>
        <taxon>Eukaryota</taxon>
        <taxon>Viridiplantae</taxon>
        <taxon>Streptophyta</taxon>
        <taxon>Embryophyta</taxon>
        <taxon>Tracheophyta</taxon>
        <taxon>Spermatophyta</taxon>
        <taxon>Magnoliopsida</taxon>
        <taxon>eudicotyledons</taxon>
        <taxon>Gunneridae</taxon>
        <taxon>Pentapetalae</taxon>
        <taxon>asterids</taxon>
        <taxon>campanulids</taxon>
        <taxon>Asterales</taxon>
        <taxon>Asteraceae</taxon>
        <taxon>Asteroideae</taxon>
        <taxon>Heliantheae alliance</taxon>
        <taxon>Heliantheae</taxon>
        <taxon>Helianthus</taxon>
    </lineage>
</organism>
<dbReference type="EMBL" id="CM007892">
    <property type="protein sequence ID" value="OTG31856.1"/>
    <property type="molecule type" value="Genomic_DNA"/>
</dbReference>
<evidence type="ECO:0000313" key="2">
    <source>
        <dbReference type="EMBL" id="KAF5792121.1"/>
    </source>
</evidence>
<dbReference type="Gramene" id="mRNA:HanXRQr2_Chr09g0402461">
    <property type="protein sequence ID" value="mRNA:HanXRQr2_Chr09g0402461"/>
    <property type="gene ID" value="HanXRQr2_Chr09g0402461"/>
</dbReference>
<dbReference type="InParanoid" id="A0A251V9M1"/>
<name>A0A251V9M1_HELAN</name>
<reference evidence="1 4" key="1">
    <citation type="journal article" date="2017" name="Nature">
        <title>The sunflower genome provides insights into oil metabolism, flowering and Asterid evolution.</title>
        <authorList>
            <person name="Badouin H."/>
            <person name="Gouzy J."/>
            <person name="Grassa C.J."/>
            <person name="Murat F."/>
            <person name="Staton S.E."/>
            <person name="Cottret L."/>
            <person name="Lelandais-Briere C."/>
            <person name="Owens G.L."/>
            <person name="Carrere S."/>
            <person name="Mayjonade B."/>
            <person name="Legrand L."/>
            <person name="Gill N."/>
            <person name="Kane N.C."/>
            <person name="Bowers J.E."/>
            <person name="Hubner S."/>
            <person name="Bellec A."/>
            <person name="Berard A."/>
            <person name="Berges H."/>
            <person name="Blanchet N."/>
            <person name="Boniface M.C."/>
            <person name="Brunel D."/>
            <person name="Catrice O."/>
            <person name="Chaidir N."/>
            <person name="Claudel C."/>
            <person name="Donnadieu C."/>
            <person name="Faraut T."/>
            <person name="Fievet G."/>
            <person name="Helmstetter N."/>
            <person name="King M."/>
            <person name="Knapp S.J."/>
            <person name="Lai Z."/>
            <person name="Le Paslier M.C."/>
            <person name="Lippi Y."/>
            <person name="Lorenzon L."/>
            <person name="Mandel J.R."/>
            <person name="Marage G."/>
            <person name="Marchand G."/>
            <person name="Marquand E."/>
            <person name="Bret-Mestries E."/>
            <person name="Morien E."/>
            <person name="Nambeesan S."/>
            <person name="Nguyen T."/>
            <person name="Pegot-Espagnet P."/>
            <person name="Pouilly N."/>
            <person name="Raftis F."/>
            <person name="Sallet E."/>
            <person name="Schiex T."/>
            <person name="Thomas J."/>
            <person name="Vandecasteele C."/>
            <person name="Vares D."/>
            <person name="Vear F."/>
            <person name="Vautrin S."/>
            <person name="Crespi M."/>
            <person name="Mangin B."/>
            <person name="Burke J.M."/>
            <person name="Salse J."/>
            <person name="Munos S."/>
            <person name="Vincourt P."/>
            <person name="Rieseberg L.H."/>
            <person name="Langlade N.B."/>
        </authorList>
    </citation>
    <scope>NUCLEOTIDE SEQUENCE [LARGE SCALE GENOMIC DNA]</scope>
    <source>
        <strain evidence="4">cv. SF193</strain>
        <tissue evidence="1">Leaves</tissue>
    </source>
</reference>
<sequence>MYVNLHIPHNSHHKPYILYCAGRQEKPLPPVAIISIILSSVGRSLGILELGNLLSGVAGVVMGRLGGLMRLIS</sequence>
<evidence type="ECO:0000313" key="4">
    <source>
        <dbReference type="Proteomes" id="UP000215914"/>
    </source>
</evidence>
<evidence type="ECO:0000313" key="1">
    <source>
        <dbReference type="EMBL" id="KAF5792120.1"/>
    </source>
</evidence>
<dbReference type="Gramene" id="mRNA:HanXRQr2_Chr09g0402471">
    <property type="protein sequence ID" value="mRNA:HanXRQr2_Chr09g0402471"/>
    <property type="gene ID" value="HanXRQr2_Chr09g0402471"/>
</dbReference>
<gene>
    <name evidence="3" type="ORF">HannXRQ_Chr03g0080321</name>
    <name evidence="1" type="ORF">HanXRQr2_Chr09g0402461</name>
    <name evidence="2" type="ORF">HanXRQr2_Chr09g0402471</name>
</gene>
<accession>A0A251V9M1</accession>
<dbReference type="AlphaFoldDB" id="A0A251V9M1"/>
<proteinExistence type="predicted"/>
<reference evidence="1" key="3">
    <citation type="submission" date="2020-06" db="EMBL/GenBank/DDBJ databases">
        <title>Helianthus annuus Genome sequencing and assembly Release 2.</title>
        <authorList>
            <person name="Gouzy J."/>
            <person name="Langlade N."/>
            <person name="Munos S."/>
        </authorList>
    </citation>
    <scope>NUCLEOTIDE SEQUENCE</scope>
    <source>
        <tissue evidence="1">Leaves</tissue>
    </source>
</reference>
<dbReference type="EMBL" id="MNCJ02000324">
    <property type="protein sequence ID" value="KAF5792121.1"/>
    <property type="molecule type" value="Genomic_DNA"/>
</dbReference>
<reference evidence="3" key="2">
    <citation type="submission" date="2017-02" db="EMBL/GenBank/DDBJ databases">
        <title>Sunflower complete genome.</title>
        <authorList>
            <person name="Langlade N."/>
            <person name="Munos S."/>
        </authorList>
    </citation>
    <scope>NUCLEOTIDE SEQUENCE [LARGE SCALE GENOMIC DNA]</scope>
    <source>
        <tissue evidence="3">Leaves</tissue>
    </source>
</reference>
<evidence type="ECO:0000313" key="3">
    <source>
        <dbReference type="EMBL" id="OTG31856.1"/>
    </source>
</evidence>